<evidence type="ECO:0000256" key="1">
    <source>
        <dbReference type="ARBA" id="ARBA00006484"/>
    </source>
</evidence>
<dbReference type="InterPro" id="IPR002347">
    <property type="entry name" value="SDR_fam"/>
</dbReference>
<dbReference type="AlphaFoldDB" id="A0AAN7STD2"/>
<comment type="similarity">
    <text evidence="1">Belongs to the short-chain dehydrogenases/reductases (SDR) family.</text>
</comment>
<evidence type="ECO:0000313" key="3">
    <source>
        <dbReference type="EMBL" id="KAK5080973.1"/>
    </source>
</evidence>
<dbReference type="PANTHER" id="PTHR43157">
    <property type="entry name" value="PHOSPHATIDYLINOSITOL-GLYCAN BIOSYNTHESIS CLASS F PROTEIN-RELATED"/>
    <property type="match status" value="1"/>
</dbReference>
<organism evidence="3 4">
    <name type="scientific">Lithohypha guttulata</name>
    <dbReference type="NCBI Taxonomy" id="1690604"/>
    <lineage>
        <taxon>Eukaryota</taxon>
        <taxon>Fungi</taxon>
        <taxon>Dikarya</taxon>
        <taxon>Ascomycota</taxon>
        <taxon>Pezizomycotina</taxon>
        <taxon>Eurotiomycetes</taxon>
        <taxon>Chaetothyriomycetidae</taxon>
        <taxon>Chaetothyriales</taxon>
        <taxon>Trichomeriaceae</taxon>
        <taxon>Lithohypha</taxon>
    </lineage>
</organism>
<dbReference type="SUPFAM" id="SSF51735">
    <property type="entry name" value="NAD(P)-binding Rossmann-fold domains"/>
    <property type="match status" value="1"/>
</dbReference>
<name>A0AAN7STD2_9EURO</name>
<dbReference type="PRINTS" id="PR00081">
    <property type="entry name" value="GDHRDH"/>
</dbReference>
<dbReference type="Gene3D" id="3.40.50.720">
    <property type="entry name" value="NAD(P)-binding Rossmann-like Domain"/>
    <property type="match status" value="1"/>
</dbReference>
<keyword evidence="4" id="KW-1185">Reference proteome</keyword>
<sequence>MGYLGDLVQMNIGQILQDTVLPNTKFSGKTIVITGANIGLGFDAAKHIHRLGASRLVLACRSTEKGERAREDIIASSKSSSGGGVVEIWQLDQSNFQSVLAFGDQLRTLDRLDAFIANAGIDTHEWKMFEGFESMLTVNVVSTMLIAFLALPKLKETAKAQKQPSQLAFTGSVAHIFANSQYISGPGSIFESLNDKAKADMEDRYNLSKLLLLLAVRSLAELVEPTGQAPVIITFINPGWCKTELFRTNDGGFAKRTGLRLIGRTSEEGSRTLVHAITADSSCHGRYLSECRPKTESTFIKGEESRAVQRKFWSELVERLEMIKPGVTSI</sequence>
<dbReference type="EMBL" id="JAVRRJ010000011">
    <property type="protein sequence ID" value="KAK5080973.1"/>
    <property type="molecule type" value="Genomic_DNA"/>
</dbReference>
<dbReference type="Proteomes" id="UP001309876">
    <property type="component" value="Unassembled WGS sequence"/>
</dbReference>
<reference evidence="3 4" key="1">
    <citation type="submission" date="2023-08" db="EMBL/GenBank/DDBJ databases">
        <title>Black Yeasts Isolated from many extreme environments.</title>
        <authorList>
            <person name="Coleine C."/>
            <person name="Stajich J.E."/>
            <person name="Selbmann L."/>
        </authorList>
    </citation>
    <scope>NUCLEOTIDE SEQUENCE [LARGE SCALE GENOMIC DNA]</scope>
    <source>
        <strain evidence="3 4">CCFEE 5910</strain>
    </source>
</reference>
<proteinExistence type="inferred from homology"/>
<keyword evidence="2" id="KW-0560">Oxidoreductase</keyword>
<evidence type="ECO:0000313" key="4">
    <source>
        <dbReference type="Proteomes" id="UP001309876"/>
    </source>
</evidence>
<dbReference type="Pfam" id="PF00106">
    <property type="entry name" value="adh_short"/>
    <property type="match status" value="1"/>
</dbReference>
<dbReference type="PANTHER" id="PTHR43157:SF31">
    <property type="entry name" value="PHOSPHATIDYLINOSITOL-GLYCAN BIOSYNTHESIS CLASS F PROTEIN"/>
    <property type="match status" value="1"/>
</dbReference>
<evidence type="ECO:0000256" key="2">
    <source>
        <dbReference type="ARBA" id="ARBA00023002"/>
    </source>
</evidence>
<dbReference type="GO" id="GO:0016491">
    <property type="term" value="F:oxidoreductase activity"/>
    <property type="evidence" value="ECO:0007669"/>
    <property type="project" value="UniProtKB-KW"/>
</dbReference>
<comment type="caution">
    <text evidence="3">The sequence shown here is derived from an EMBL/GenBank/DDBJ whole genome shotgun (WGS) entry which is preliminary data.</text>
</comment>
<protein>
    <submittedName>
        <fullName evidence="3">Uncharacterized protein</fullName>
    </submittedName>
</protein>
<gene>
    <name evidence="3" type="ORF">LTR05_008290</name>
</gene>
<accession>A0AAN7STD2</accession>
<dbReference type="InterPro" id="IPR036291">
    <property type="entry name" value="NAD(P)-bd_dom_sf"/>
</dbReference>